<dbReference type="EMBL" id="JACHJD010000016">
    <property type="protein sequence ID" value="MBB5107895.1"/>
    <property type="molecule type" value="Genomic_DNA"/>
</dbReference>
<protein>
    <submittedName>
        <fullName evidence="2">Transposase InsO family protein</fullName>
    </submittedName>
</protein>
<gene>
    <name evidence="2" type="ORF">FHS40_007016</name>
</gene>
<dbReference type="GO" id="GO:0003676">
    <property type="term" value="F:nucleic acid binding"/>
    <property type="evidence" value="ECO:0007669"/>
    <property type="project" value="InterPro"/>
</dbReference>
<reference evidence="2 3" key="1">
    <citation type="submission" date="2020-08" db="EMBL/GenBank/DDBJ databases">
        <title>Genomic Encyclopedia of Type Strains, Phase III (KMG-III): the genomes of soil and plant-associated and newly described type strains.</title>
        <authorList>
            <person name="Whitman W."/>
        </authorList>
    </citation>
    <scope>NUCLEOTIDE SEQUENCE [LARGE SCALE GENOMIC DNA]</scope>
    <source>
        <strain evidence="2 3">CECT 3146</strain>
    </source>
</reference>
<dbReference type="InterPro" id="IPR012337">
    <property type="entry name" value="RNaseH-like_sf"/>
</dbReference>
<keyword evidence="3" id="KW-1185">Reference proteome</keyword>
<dbReference type="Gene3D" id="3.30.420.10">
    <property type="entry name" value="Ribonuclease H-like superfamily/Ribonuclease H"/>
    <property type="match status" value="1"/>
</dbReference>
<sequence>MSVARWTDTGTVHRVLVRNGLVNRQVQVHRRVYERWQREAPMQLWQTDLMGGVFLADGREYKPVTGTDDDSRFIVIASVLVQPTGRAVCQAFIEAMRRFGAPRRY</sequence>
<dbReference type="GO" id="GO:0015074">
    <property type="term" value="P:DNA integration"/>
    <property type="evidence" value="ECO:0007669"/>
    <property type="project" value="InterPro"/>
</dbReference>
<dbReference type="Proteomes" id="UP000549009">
    <property type="component" value="Unassembled WGS sequence"/>
</dbReference>
<evidence type="ECO:0000259" key="1">
    <source>
        <dbReference type="PROSITE" id="PS50994"/>
    </source>
</evidence>
<dbReference type="InterPro" id="IPR001584">
    <property type="entry name" value="Integrase_cat-core"/>
</dbReference>
<dbReference type="SUPFAM" id="SSF53098">
    <property type="entry name" value="Ribonuclease H-like"/>
    <property type="match status" value="1"/>
</dbReference>
<feature type="domain" description="Integrase catalytic" evidence="1">
    <location>
        <begin position="37"/>
        <end position="105"/>
    </location>
</feature>
<evidence type="ECO:0000313" key="2">
    <source>
        <dbReference type="EMBL" id="MBB5107895.1"/>
    </source>
</evidence>
<dbReference type="AlphaFoldDB" id="A0A7W8B059"/>
<organism evidence="2 3">
    <name type="scientific">Streptomyces spectabilis</name>
    <dbReference type="NCBI Taxonomy" id="68270"/>
    <lineage>
        <taxon>Bacteria</taxon>
        <taxon>Bacillati</taxon>
        <taxon>Actinomycetota</taxon>
        <taxon>Actinomycetes</taxon>
        <taxon>Kitasatosporales</taxon>
        <taxon>Streptomycetaceae</taxon>
        <taxon>Streptomyces</taxon>
    </lineage>
</organism>
<evidence type="ECO:0000313" key="3">
    <source>
        <dbReference type="Proteomes" id="UP000549009"/>
    </source>
</evidence>
<proteinExistence type="predicted"/>
<dbReference type="PROSITE" id="PS50994">
    <property type="entry name" value="INTEGRASE"/>
    <property type="match status" value="1"/>
</dbReference>
<accession>A0A7W8B059</accession>
<name>A0A7W8B059_STRST</name>
<dbReference type="InterPro" id="IPR036397">
    <property type="entry name" value="RNaseH_sf"/>
</dbReference>
<comment type="caution">
    <text evidence="2">The sequence shown here is derived from an EMBL/GenBank/DDBJ whole genome shotgun (WGS) entry which is preliminary data.</text>
</comment>